<dbReference type="AlphaFoldDB" id="G5H6Q9"/>
<dbReference type="InterPro" id="IPR000257">
    <property type="entry name" value="Uroporphyrinogen_deCOase"/>
</dbReference>
<comment type="caution">
    <text evidence="2">The sequence shown here is derived from an EMBL/GenBank/DDBJ whole genome shotgun (WGS) entry which is preliminary data.</text>
</comment>
<dbReference type="GeneID" id="92816369"/>
<dbReference type="OrthoDB" id="9815759at2"/>
<dbReference type="GO" id="GO:0004853">
    <property type="term" value="F:uroporphyrinogen decarboxylase activity"/>
    <property type="evidence" value="ECO:0007669"/>
    <property type="project" value="InterPro"/>
</dbReference>
<keyword evidence="3" id="KW-1185">Reference proteome</keyword>
<evidence type="ECO:0000313" key="2">
    <source>
        <dbReference type="EMBL" id="EHB92906.1"/>
    </source>
</evidence>
<name>G5H6Q9_9BACT</name>
<sequence length="356" mass="40362">MTSPRERVLTALKRNGTPDRTPFEISWGAFTPLLMKTYREKTGSELPPEEYFDFDTRSVFPGPTRLKTDFTRFFPDGVEPEASFDEWGIGSVPTLYEIPDFKYHPLGTATTVAEIDAYPWPDFDAPYRYEGVRTQVATFHKRGYAVCGEMYQTLFETAWLMRDMQAFLMDMMLNEELTHAICERIAQIRVGQARQYALAGVDILRLGDDIVSQQGLMFSKELYNTYFKPRIKRIVAAAKEVNPDIIIFMHSCGKIEGMIDELIDAGVEVLNPVQPECNDQQAIKRTYGDRLSFWGGVGVQSVLPHGTPDEVRAATRKTIATLGPENGFLVAPAHILDPAIPWENIEAFIETVKEQR</sequence>
<dbReference type="PANTHER" id="PTHR47099:SF1">
    <property type="entry name" value="METHYLCOBAMIDE:COM METHYLTRANSFERASE MTBA"/>
    <property type="match status" value="1"/>
</dbReference>
<evidence type="ECO:0000259" key="1">
    <source>
        <dbReference type="Pfam" id="PF01208"/>
    </source>
</evidence>
<dbReference type="InterPro" id="IPR038071">
    <property type="entry name" value="UROD/MetE-like_sf"/>
</dbReference>
<dbReference type="PANTHER" id="PTHR47099">
    <property type="entry name" value="METHYLCOBAMIDE:COM METHYLTRANSFERASE MTBA"/>
    <property type="match status" value="1"/>
</dbReference>
<dbReference type="Gene3D" id="3.20.20.210">
    <property type="match status" value="1"/>
</dbReference>
<dbReference type="HOGENOM" id="CLU_054162_0_0_10"/>
<feature type="domain" description="Uroporphyrinogen decarboxylase (URO-D)" evidence="1">
    <location>
        <begin position="99"/>
        <end position="354"/>
    </location>
</feature>
<dbReference type="RefSeq" id="WP_009133425.1">
    <property type="nucleotide sequence ID" value="NZ_CP102250.1"/>
</dbReference>
<dbReference type="STRING" id="742725.HMPREF9450_00619"/>
<dbReference type="SUPFAM" id="SSF51726">
    <property type="entry name" value="UROD/MetE-like"/>
    <property type="match status" value="1"/>
</dbReference>
<evidence type="ECO:0000313" key="3">
    <source>
        <dbReference type="Proteomes" id="UP000006008"/>
    </source>
</evidence>
<proteinExistence type="predicted"/>
<dbReference type="Pfam" id="PF01208">
    <property type="entry name" value="URO-D"/>
    <property type="match status" value="1"/>
</dbReference>
<gene>
    <name evidence="2" type="ORF">HMPREF9450_00619</name>
</gene>
<dbReference type="GO" id="GO:0006779">
    <property type="term" value="P:porphyrin-containing compound biosynthetic process"/>
    <property type="evidence" value="ECO:0007669"/>
    <property type="project" value="InterPro"/>
</dbReference>
<dbReference type="InterPro" id="IPR052024">
    <property type="entry name" value="Methanogen_methyltrans"/>
</dbReference>
<protein>
    <recommendedName>
        <fullName evidence="1">Uroporphyrinogen decarboxylase (URO-D) domain-containing protein</fullName>
    </recommendedName>
</protein>
<dbReference type="EMBL" id="ADLD01000008">
    <property type="protein sequence ID" value="EHB92906.1"/>
    <property type="molecule type" value="Genomic_DNA"/>
</dbReference>
<dbReference type="PATRIC" id="fig|742725.3.peg.671"/>
<dbReference type="eggNOG" id="COG0407">
    <property type="taxonomic scope" value="Bacteria"/>
</dbReference>
<reference evidence="2 3" key="1">
    <citation type="submission" date="2011-08" db="EMBL/GenBank/DDBJ databases">
        <title>The Genome Sequence of Alistipes indistinctus YIT 12060.</title>
        <authorList>
            <consortium name="The Broad Institute Genome Sequencing Platform"/>
            <person name="Earl A."/>
            <person name="Ward D."/>
            <person name="Feldgarden M."/>
            <person name="Gevers D."/>
            <person name="Morotomi M."/>
            <person name="Young S.K."/>
            <person name="Zeng Q."/>
            <person name="Gargeya S."/>
            <person name="Fitzgerald M."/>
            <person name="Haas B."/>
            <person name="Abouelleil A."/>
            <person name="Alvarado L."/>
            <person name="Arachchi H.M."/>
            <person name="Berlin A."/>
            <person name="Brown A."/>
            <person name="Chapman S.B."/>
            <person name="Chen Z."/>
            <person name="Dunbar C."/>
            <person name="Freedman E."/>
            <person name="Gearin G."/>
            <person name="Gellesch M."/>
            <person name="Goldberg J."/>
            <person name="Griggs A."/>
            <person name="Gujja S."/>
            <person name="Heiman D."/>
            <person name="Howarth C."/>
            <person name="Larson L."/>
            <person name="Lui A."/>
            <person name="MacDonald P.J.P."/>
            <person name="Montmayeur A."/>
            <person name="Murphy C."/>
            <person name="Neiman D."/>
            <person name="Pearson M."/>
            <person name="Priest M."/>
            <person name="Roberts A."/>
            <person name="Saif S."/>
            <person name="Shea T."/>
            <person name="Shenoy N."/>
            <person name="Sisk P."/>
            <person name="Stolte C."/>
            <person name="Sykes S."/>
            <person name="Wortman J."/>
            <person name="Nusbaum C."/>
            <person name="Birren B."/>
        </authorList>
    </citation>
    <scope>NUCLEOTIDE SEQUENCE [LARGE SCALE GENOMIC DNA]</scope>
    <source>
        <strain evidence="2 3">YIT 12060</strain>
    </source>
</reference>
<accession>G5H6Q9</accession>
<dbReference type="Proteomes" id="UP000006008">
    <property type="component" value="Unassembled WGS sequence"/>
</dbReference>
<organism evidence="2 3">
    <name type="scientific">Alistipes indistinctus YIT 12060</name>
    <dbReference type="NCBI Taxonomy" id="742725"/>
    <lineage>
        <taxon>Bacteria</taxon>
        <taxon>Pseudomonadati</taxon>
        <taxon>Bacteroidota</taxon>
        <taxon>Bacteroidia</taxon>
        <taxon>Bacteroidales</taxon>
        <taxon>Rikenellaceae</taxon>
        <taxon>Alistipes</taxon>
    </lineage>
</organism>